<evidence type="ECO:0000256" key="1">
    <source>
        <dbReference type="ARBA" id="ARBA00022729"/>
    </source>
</evidence>
<feature type="domain" description="Secretion system C-terminal sorting" evidence="4">
    <location>
        <begin position="199"/>
        <end position="263"/>
    </location>
</feature>
<dbReference type="Gene3D" id="2.60.120.200">
    <property type="match status" value="1"/>
</dbReference>
<evidence type="ECO:0000259" key="4">
    <source>
        <dbReference type="Pfam" id="PF18962"/>
    </source>
</evidence>
<dbReference type="EMBL" id="FRAM01000003">
    <property type="protein sequence ID" value="SHK56738.1"/>
    <property type="molecule type" value="Genomic_DNA"/>
</dbReference>
<dbReference type="Pfam" id="PF07675">
    <property type="entry name" value="Cleaved_Adhesin"/>
    <property type="match status" value="1"/>
</dbReference>
<name>A0A1M6TJ10_9FLAO</name>
<dbReference type="AlphaFoldDB" id="A0A1M6TJ10"/>
<evidence type="ECO:0000313" key="5">
    <source>
        <dbReference type="EMBL" id="SHK56738.1"/>
    </source>
</evidence>
<dbReference type="OrthoDB" id="957862at2"/>
<proteinExistence type="predicted"/>
<dbReference type="NCBIfam" id="TIGR04183">
    <property type="entry name" value="Por_Secre_tail"/>
    <property type="match status" value="1"/>
</dbReference>
<feature type="chain" id="PRO_5012545339" evidence="2">
    <location>
        <begin position="20"/>
        <end position="265"/>
    </location>
</feature>
<dbReference type="InterPro" id="IPR011628">
    <property type="entry name" value="Cleaved_adhesin"/>
</dbReference>
<organism evidence="5 6">
    <name type="scientific">Epilithonimonas mollis</name>
    <dbReference type="NCBI Taxonomy" id="216903"/>
    <lineage>
        <taxon>Bacteria</taxon>
        <taxon>Pseudomonadati</taxon>
        <taxon>Bacteroidota</taxon>
        <taxon>Flavobacteriia</taxon>
        <taxon>Flavobacteriales</taxon>
        <taxon>Weeksellaceae</taxon>
        <taxon>Chryseobacterium group</taxon>
        <taxon>Epilithonimonas</taxon>
    </lineage>
</organism>
<dbReference type="Pfam" id="PF18962">
    <property type="entry name" value="Por_Secre_tail"/>
    <property type="match status" value="1"/>
</dbReference>
<evidence type="ECO:0000259" key="3">
    <source>
        <dbReference type="Pfam" id="PF07675"/>
    </source>
</evidence>
<protein>
    <submittedName>
        <fullName evidence="5">Por secretion system C-terminal sorting domain-containing protein</fullName>
    </submittedName>
</protein>
<dbReference type="STRING" id="216903.SAMN05444371_2899"/>
<reference evidence="6" key="1">
    <citation type="submission" date="2016-11" db="EMBL/GenBank/DDBJ databases">
        <authorList>
            <person name="Varghese N."/>
            <person name="Submissions S."/>
        </authorList>
    </citation>
    <scope>NUCLEOTIDE SEQUENCE [LARGE SCALE GENOMIC DNA]</scope>
    <source>
        <strain evidence="6">DSM 18016</strain>
    </source>
</reference>
<feature type="signal peptide" evidence="2">
    <location>
        <begin position="1"/>
        <end position="19"/>
    </location>
</feature>
<evidence type="ECO:0000313" key="6">
    <source>
        <dbReference type="Proteomes" id="UP000184498"/>
    </source>
</evidence>
<dbReference type="RefSeq" id="WP_084081345.1">
    <property type="nucleotide sequence ID" value="NZ_FRAM01000003.1"/>
</dbReference>
<sequence>MLKKLLFASLLLTGLSVSAQIVVFKEDFETETGRNSWTNTDRDGDGEKWEFDDSSIDAFTGYYATSWSWFLEAFTPDNTLTSPVISLPDNSEKKLSLKFDVGAFDDVVFQEHYAVYVIPANSTFTGTETPVFEETLDAGYMDEAKHVTVDISDFAGQDVQVVFRHYNCTDLLVLIIDNIQVLEDMNLAVSDFNASEIHVYPNPASDMIRVKGVEDFKKIRLYDMNGKMVLENQTPEADVRKLPSGQYILNIHTTSQILSKKIIKK</sequence>
<accession>A0A1M6TJ10</accession>
<dbReference type="Proteomes" id="UP000184498">
    <property type="component" value="Unassembled WGS sequence"/>
</dbReference>
<dbReference type="InterPro" id="IPR026444">
    <property type="entry name" value="Secre_tail"/>
</dbReference>
<evidence type="ECO:0000256" key="2">
    <source>
        <dbReference type="SAM" id="SignalP"/>
    </source>
</evidence>
<gene>
    <name evidence="5" type="ORF">SAMN05444371_2899</name>
</gene>
<keyword evidence="1 2" id="KW-0732">Signal</keyword>
<keyword evidence="6" id="KW-1185">Reference proteome</keyword>
<dbReference type="NCBIfam" id="NF038128">
    <property type="entry name" value="choice_anch_J"/>
    <property type="match status" value="1"/>
</dbReference>
<feature type="domain" description="Cleaved adhesin" evidence="3">
    <location>
        <begin position="23"/>
        <end position="181"/>
    </location>
</feature>